<dbReference type="PROSITE" id="PS50977">
    <property type="entry name" value="HTH_TETR_2"/>
    <property type="match status" value="1"/>
</dbReference>
<dbReference type="GO" id="GO:0003700">
    <property type="term" value="F:DNA-binding transcription factor activity"/>
    <property type="evidence" value="ECO:0007669"/>
    <property type="project" value="TreeGrafter"/>
</dbReference>
<dbReference type="SUPFAM" id="SSF46689">
    <property type="entry name" value="Homeodomain-like"/>
    <property type="match status" value="1"/>
</dbReference>
<dbReference type="PANTHER" id="PTHR30055">
    <property type="entry name" value="HTH-TYPE TRANSCRIPTIONAL REGULATOR RUTR"/>
    <property type="match status" value="1"/>
</dbReference>
<feature type="compositionally biased region" description="Basic and acidic residues" evidence="5">
    <location>
        <begin position="1"/>
        <end position="15"/>
    </location>
</feature>
<evidence type="ECO:0000313" key="7">
    <source>
        <dbReference type="EMBL" id="ACM28268.1"/>
    </source>
</evidence>
<evidence type="ECO:0000256" key="2">
    <source>
        <dbReference type="ARBA" id="ARBA00023125"/>
    </source>
</evidence>
<feature type="region of interest" description="Disordered" evidence="5">
    <location>
        <begin position="1"/>
        <end position="28"/>
    </location>
</feature>
<dbReference type="STRING" id="311403.Arad_4588"/>
<dbReference type="KEGG" id="ara:Arad_4588"/>
<dbReference type="EMBL" id="CP000628">
    <property type="protein sequence ID" value="ACM28268.1"/>
    <property type="molecule type" value="Genomic_DNA"/>
</dbReference>
<dbReference type="PRINTS" id="PR00455">
    <property type="entry name" value="HTHTETR"/>
</dbReference>
<gene>
    <name evidence="7" type="ordered locus">Arad_4588</name>
</gene>
<dbReference type="AlphaFoldDB" id="B9JDD9"/>
<protein>
    <submittedName>
        <fullName evidence="7">Transcriptional regulator protein</fullName>
    </submittedName>
</protein>
<dbReference type="InterPro" id="IPR036271">
    <property type="entry name" value="Tet_transcr_reg_TetR-rel_C_sf"/>
</dbReference>
<feature type="DNA-binding region" description="H-T-H motif" evidence="4">
    <location>
        <begin position="51"/>
        <end position="70"/>
    </location>
</feature>
<reference evidence="7 8" key="1">
    <citation type="journal article" date="2009" name="J. Bacteriol.">
        <title>Genome sequences of three Agrobacterium biovars help elucidate the evolution of multichromosome genomes in bacteria.</title>
        <authorList>
            <person name="Slater S.C."/>
            <person name="Goldman B.S."/>
            <person name="Goodner B."/>
            <person name="Setubal J.C."/>
            <person name="Farrand S.K."/>
            <person name="Nester E.W."/>
            <person name="Burr T.J."/>
            <person name="Banta L."/>
            <person name="Dickerman A.W."/>
            <person name="Paulsen I."/>
            <person name="Otten L."/>
            <person name="Suen G."/>
            <person name="Welch R."/>
            <person name="Almeida N.F."/>
            <person name="Arnold F."/>
            <person name="Burton O.T."/>
            <person name="Du Z."/>
            <person name="Ewing A."/>
            <person name="Godsy E."/>
            <person name="Heisel S."/>
            <person name="Houmiel K.L."/>
            <person name="Jhaveri J."/>
            <person name="Lu J."/>
            <person name="Miller N.M."/>
            <person name="Norton S."/>
            <person name="Chen Q."/>
            <person name="Phoolcharoen W."/>
            <person name="Ohlin V."/>
            <person name="Ondrusek D."/>
            <person name="Pride N."/>
            <person name="Stricklin S.L."/>
            <person name="Sun J."/>
            <person name="Wheeler C."/>
            <person name="Wilson L."/>
            <person name="Zhu H."/>
            <person name="Wood D.W."/>
        </authorList>
    </citation>
    <scope>NUCLEOTIDE SEQUENCE [LARGE SCALE GENOMIC DNA]</scope>
    <source>
        <strain evidence="8">K84 / ATCC BAA-868</strain>
    </source>
</reference>
<keyword evidence="2 4" id="KW-0238">DNA-binding</keyword>
<dbReference type="Pfam" id="PF00440">
    <property type="entry name" value="TetR_N"/>
    <property type="match status" value="1"/>
</dbReference>
<evidence type="ECO:0000313" key="8">
    <source>
        <dbReference type="Proteomes" id="UP000001600"/>
    </source>
</evidence>
<accession>B9JDD9</accession>
<evidence type="ECO:0000259" key="6">
    <source>
        <dbReference type="PROSITE" id="PS50977"/>
    </source>
</evidence>
<dbReference type="GO" id="GO:0000976">
    <property type="term" value="F:transcription cis-regulatory region binding"/>
    <property type="evidence" value="ECO:0007669"/>
    <property type="project" value="TreeGrafter"/>
</dbReference>
<dbReference type="Proteomes" id="UP000001600">
    <property type="component" value="Chromosome 1"/>
</dbReference>
<proteinExistence type="predicted"/>
<evidence type="ECO:0000256" key="5">
    <source>
        <dbReference type="SAM" id="MobiDB-lite"/>
    </source>
</evidence>
<evidence type="ECO:0000256" key="1">
    <source>
        <dbReference type="ARBA" id="ARBA00023015"/>
    </source>
</evidence>
<dbReference type="Pfam" id="PF21597">
    <property type="entry name" value="TetR_C_43"/>
    <property type="match status" value="1"/>
</dbReference>
<dbReference type="InterPro" id="IPR001647">
    <property type="entry name" value="HTH_TetR"/>
</dbReference>
<feature type="domain" description="HTH tetR-type" evidence="6">
    <location>
        <begin position="29"/>
        <end position="88"/>
    </location>
</feature>
<organism evidence="7 8">
    <name type="scientific">Rhizobium rhizogenes (strain K84 / ATCC BAA-868)</name>
    <name type="common">Agrobacterium radiobacter</name>
    <dbReference type="NCBI Taxonomy" id="311403"/>
    <lineage>
        <taxon>Bacteria</taxon>
        <taxon>Pseudomonadati</taxon>
        <taxon>Pseudomonadota</taxon>
        <taxon>Alphaproteobacteria</taxon>
        <taxon>Hyphomicrobiales</taxon>
        <taxon>Rhizobiaceae</taxon>
        <taxon>Rhizobium/Agrobacterium group</taxon>
        <taxon>Rhizobium</taxon>
    </lineage>
</organism>
<dbReference type="Gene3D" id="1.10.357.10">
    <property type="entry name" value="Tetracycline Repressor, domain 2"/>
    <property type="match status" value="1"/>
</dbReference>
<keyword evidence="1" id="KW-0805">Transcription regulation</keyword>
<dbReference type="PANTHER" id="PTHR30055:SF234">
    <property type="entry name" value="HTH-TYPE TRANSCRIPTIONAL REGULATOR BETI"/>
    <property type="match status" value="1"/>
</dbReference>
<dbReference type="SUPFAM" id="SSF48498">
    <property type="entry name" value="Tetracyclin repressor-like, C-terminal domain"/>
    <property type="match status" value="1"/>
</dbReference>
<dbReference type="InterPro" id="IPR050109">
    <property type="entry name" value="HTH-type_TetR-like_transc_reg"/>
</dbReference>
<name>B9JDD9_RHIR8</name>
<keyword evidence="3" id="KW-0804">Transcription</keyword>
<dbReference type="eggNOG" id="COG1309">
    <property type="taxonomic scope" value="Bacteria"/>
</dbReference>
<dbReference type="InterPro" id="IPR009057">
    <property type="entry name" value="Homeodomain-like_sf"/>
</dbReference>
<evidence type="ECO:0000256" key="4">
    <source>
        <dbReference type="PROSITE-ProRule" id="PRU00335"/>
    </source>
</evidence>
<dbReference type="HOGENOM" id="CLU_069356_17_1_5"/>
<sequence length="209" mass="23122">MERELASKPSTEPKDQTPPAGKSLRADARRNRDKLIETAAQAFADHGTAASLEDIARRASVGVGTLYRHFPTREHLVEAVYRHEVEALCDAAEELSRELTPDRTLEEWMHRFVGYIATKRGMGDSLRILLNSNSELFADSYGKVPIVLASLIARAVADGSIRADVDSTDVLHALSGTYSMPNSPEWHDRSRRLVGLLMDGLRWGAPRAS</sequence>
<dbReference type="InterPro" id="IPR049445">
    <property type="entry name" value="TetR_SbtR-like_C"/>
</dbReference>
<evidence type="ECO:0000256" key="3">
    <source>
        <dbReference type="ARBA" id="ARBA00023163"/>
    </source>
</evidence>